<keyword evidence="3" id="KW-1003">Cell membrane</keyword>
<evidence type="ECO:0000256" key="7">
    <source>
        <dbReference type="ARBA" id="ARBA00023004"/>
    </source>
</evidence>
<dbReference type="GO" id="GO:0006826">
    <property type="term" value="P:iron ion transport"/>
    <property type="evidence" value="ECO:0007669"/>
    <property type="project" value="UniProtKB-KW"/>
</dbReference>
<dbReference type="FunFam" id="3.40.50.300:FF:000134">
    <property type="entry name" value="Iron-enterobactin ABC transporter ATP-binding protein"/>
    <property type="match status" value="1"/>
</dbReference>
<dbReference type="InterPro" id="IPR027417">
    <property type="entry name" value="P-loop_NTPase"/>
</dbReference>
<evidence type="ECO:0000256" key="3">
    <source>
        <dbReference type="ARBA" id="ARBA00022475"/>
    </source>
</evidence>
<reference evidence="11 12" key="1">
    <citation type="journal article" date="2015" name="Genome Announc.">
        <title>Expanding the biotechnology potential of lactobacilli through comparative genomics of 213 strains and associated genera.</title>
        <authorList>
            <person name="Sun Z."/>
            <person name="Harris H.M."/>
            <person name="McCann A."/>
            <person name="Guo C."/>
            <person name="Argimon S."/>
            <person name="Zhang W."/>
            <person name="Yang X."/>
            <person name="Jeffery I.B."/>
            <person name="Cooney J.C."/>
            <person name="Kagawa T.F."/>
            <person name="Liu W."/>
            <person name="Song Y."/>
            <person name="Salvetti E."/>
            <person name="Wrobel A."/>
            <person name="Rasinkangas P."/>
            <person name="Parkhill J."/>
            <person name="Rea M.C."/>
            <person name="O'Sullivan O."/>
            <person name="Ritari J."/>
            <person name="Douillard F.P."/>
            <person name="Paul Ross R."/>
            <person name="Yang R."/>
            <person name="Briner A.E."/>
            <person name="Felis G.E."/>
            <person name="de Vos W.M."/>
            <person name="Barrangou R."/>
            <person name="Klaenhammer T.R."/>
            <person name="Caufield P.W."/>
            <person name="Cui Y."/>
            <person name="Zhang H."/>
            <person name="O'Toole P.W."/>
        </authorList>
    </citation>
    <scope>NUCLEOTIDE SEQUENCE [LARGE SCALE GENOMIC DNA]</scope>
    <source>
        <strain evidence="11 12">DSM 21115</strain>
    </source>
</reference>
<accession>A0A0R2NHL7</accession>
<protein>
    <submittedName>
        <fullName evidence="11">Ferrichrome abc transporter, atp-binding protein</fullName>
    </submittedName>
</protein>
<dbReference type="EMBL" id="AYGX02000164">
    <property type="protein sequence ID" value="KRO24091.1"/>
    <property type="molecule type" value="Genomic_DNA"/>
</dbReference>
<evidence type="ECO:0000256" key="9">
    <source>
        <dbReference type="ARBA" id="ARBA00023136"/>
    </source>
</evidence>
<dbReference type="GO" id="GO:0005524">
    <property type="term" value="F:ATP binding"/>
    <property type="evidence" value="ECO:0007669"/>
    <property type="project" value="UniProtKB-KW"/>
</dbReference>
<keyword evidence="4" id="KW-0410">Iron transport</keyword>
<evidence type="ECO:0000256" key="6">
    <source>
        <dbReference type="ARBA" id="ARBA00022840"/>
    </source>
</evidence>
<evidence type="ECO:0000256" key="4">
    <source>
        <dbReference type="ARBA" id="ARBA00022496"/>
    </source>
</evidence>
<dbReference type="AlphaFoldDB" id="A0A0R2NHL7"/>
<comment type="caution">
    <text evidence="11">The sequence shown here is derived from an EMBL/GenBank/DDBJ whole genome shotgun (WGS) entry which is preliminary data.</text>
</comment>
<dbReference type="Pfam" id="PF00005">
    <property type="entry name" value="ABC_tran"/>
    <property type="match status" value="1"/>
</dbReference>
<evidence type="ECO:0000313" key="12">
    <source>
        <dbReference type="Proteomes" id="UP000050920"/>
    </source>
</evidence>
<dbReference type="Proteomes" id="UP000050920">
    <property type="component" value="Unassembled WGS sequence"/>
</dbReference>
<evidence type="ECO:0000313" key="11">
    <source>
        <dbReference type="EMBL" id="KRO24091.1"/>
    </source>
</evidence>
<keyword evidence="8" id="KW-0406">Ion transport</keyword>
<comment type="subcellular location">
    <subcellularLocation>
        <location evidence="1">Cell membrane</location>
        <topology evidence="1">Peripheral membrane protein</topology>
    </subcellularLocation>
</comment>
<evidence type="ECO:0000256" key="1">
    <source>
        <dbReference type="ARBA" id="ARBA00004202"/>
    </source>
</evidence>
<evidence type="ECO:0000256" key="2">
    <source>
        <dbReference type="ARBA" id="ARBA00022448"/>
    </source>
</evidence>
<evidence type="ECO:0000256" key="8">
    <source>
        <dbReference type="ARBA" id="ARBA00023065"/>
    </source>
</evidence>
<dbReference type="PANTHER" id="PTHR42771">
    <property type="entry name" value="IRON(3+)-HYDROXAMATE IMPORT ATP-BINDING PROTEIN FHUC"/>
    <property type="match status" value="1"/>
</dbReference>
<keyword evidence="12" id="KW-1185">Reference proteome</keyword>
<dbReference type="GO" id="GO:0005886">
    <property type="term" value="C:plasma membrane"/>
    <property type="evidence" value="ECO:0007669"/>
    <property type="project" value="UniProtKB-SubCell"/>
</dbReference>
<gene>
    <name evidence="11" type="ORF">DY78_GL001671</name>
</gene>
<keyword evidence="6 11" id="KW-0067">ATP-binding</keyword>
<dbReference type="Gene3D" id="3.40.50.300">
    <property type="entry name" value="P-loop containing nucleotide triphosphate hydrolases"/>
    <property type="match status" value="1"/>
</dbReference>
<dbReference type="PANTHER" id="PTHR42771:SF3">
    <property type="entry name" value="PETROBACTIN IMPORT ATP-BINDING PROTEIN YCLP"/>
    <property type="match status" value="1"/>
</dbReference>
<name>A0A0R2NHL7_9LACO</name>
<feature type="domain" description="ABC transporter" evidence="10">
    <location>
        <begin position="7"/>
        <end position="246"/>
    </location>
</feature>
<dbReference type="GO" id="GO:0016887">
    <property type="term" value="F:ATP hydrolysis activity"/>
    <property type="evidence" value="ECO:0007669"/>
    <property type="project" value="InterPro"/>
</dbReference>
<organism evidence="11 12">
    <name type="scientific">Lactiplantibacillus fabifermentans DSM 21115</name>
    <dbReference type="NCBI Taxonomy" id="1413187"/>
    <lineage>
        <taxon>Bacteria</taxon>
        <taxon>Bacillati</taxon>
        <taxon>Bacillota</taxon>
        <taxon>Bacilli</taxon>
        <taxon>Lactobacillales</taxon>
        <taxon>Lactobacillaceae</taxon>
        <taxon>Lactiplantibacillus</taxon>
    </lineage>
</organism>
<proteinExistence type="predicted"/>
<dbReference type="SUPFAM" id="SSF52540">
    <property type="entry name" value="P-loop containing nucleoside triphosphate hydrolases"/>
    <property type="match status" value="1"/>
</dbReference>
<evidence type="ECO:0000259" key="10">
    <source>
        <dbReference type="PROSITE" id="PS50893"/>
    </source>
</evidence>
<dbReference type="PROSITE" id="PS50893">
    <property type="entry name" value="ABC_TRANSPORTER_2"/>
    <property type="match status" value="1"/>
</dbReference>
<evidence type="ECO:0000256" key="5">
    <source>
        <dbReference type="ARBA" id="ARBA00022741"/>
    </source>
</evidence>
<keyword evidence="5" id="KW-0547">Nucleotide-binding</keyword>
<dbReference type="SMART" id="SM00382">
    <property type="entry name" value="AAA"/>
    <property type="match status" value="1"/>
</dbReference>
<keyword evidence="2" id="KW-0813">Transport</keyword>
<sequence>MGRKSMAKLIDARHIQVGYAQHPIINDLSITISRGQITTLIGPNGSGKSTLIRAMAKLLKIDQGVLTFDDQNLTTLSHKMLAKKLAVLPQTTQAKPELTVAELVTFGRLPYRKPLSGLTALDREKIDWALTKAHLTTLKDRPLTNLSGGQRQRAWIAMAIAQDTDTIILDEPTTYLDLPHQLEVMQLIQELNQSADRTIIMALHDLNHAARFSDNLIAIKDGALAASGTVNDVMTAENLRRIFNIDATLIAYEGRPLILTYETATPAEDVQ</sequence>
<keyword evidence="9" id="KW-0472">Membrane</keyword>
<dbReference type="InterPro" id="IPR051535">
    <property type="entry name" value="Siderophore_ABC-ATPase"/>
</dbReference>
<dbReference type="InterPro" id="IPR003439">
    <property type="entry name" value="ABC_transporter-like_ATP-bd"/>
</dbReference>
<keyword evidence="7" id="KW-0408">Iron</keyword>
<dbReference type="PROSITE" id="PS00211">
    <property type="entry name" value="ABC_TRANSPORTER_1"/>
    <property type="match status" value="1"/>
</dbReference>
<dbReference type="InterPro" id="IPR017871">
    <property type="entry name" value="ABC_transporter-like_CS"/>
</dbReference>
<dbReference type="InterPro" id="IPR003593">
    <property type="entry name" value="AAA+_ATPase"/>
</dbReference>
<dbReference type="CDD" id="cd03214">
    <property type="entry name" value="ABC_Iron-Siderophores_B12_Hemin"/>
    <property type="match status" value="1"/>
</dbReference>